<name>A0A2G9S696_AQUCT</name>
<dbReference type="AlphaFoldDB" id="A0A2G9S696"/>
<accession>A0A2G9S696</accession>
<evidence type="ECO:0000313" key="2">
    <source>
        <dbReference type="EMBL" id="PIO35630.1"/>
    </source>
</evidence>
<sequence length="46" mass="5024">MRNTSSVSGAVQQETTYTCTNGAPNTATTAAFILFLFILTFSNYLR</sequence>
<evidence type="ECO:0000256" key="1">
    <source>
        <dbReference type="SAM" id="Phobius"/>
    </source>
</evidence>
<proteinExistence type="predicted"/>
<gene>
    <name evidence="2" type="ORF">AB205_0145340</name>
</gene>
<organism evidence="2">
    <name type="scientific">Aquarana catesbeiana</name>
    <name type="common">American bullfrog</name>
    <name type="synonym">Rana catesbeiana</name>
    <dbReference type="NCBI Taxonomy" id="8400"/>
    <lineage>
        <taxon>Eukaryota</taxon>
        <taxon>Metazoa</taxon>
        <taxon>Chordata</taxon>
        <taxon>Craniata</taxon>
        <taxon>Vertebrata</taxon>
        <taxon>Euteleostomi</taxon>
        <taxon>Amphibia</taxon>
        <taxon>Batrachia</taxon>
        <taxon>Anura</taxon>
        <taxon>Neobatrachia</taxon>
        <taxon>Ranoidea</taxon>
        <taxon>Ranidae</taxon>
        <taxon>Aquarana</taxon>
    </lineage>
</organism>
<dbReference type="EMBL" id="KV926715">
    <property type="protein sequence ID" value="PIO35630.1"/>
    <property type="molecule type" value="Genomic_DNA"/>
</dbReference>
<protein>
    <submittedName>
        <fullName evidence="2">Uncharacterized protein</fullName>
    </submittedName>
</protein>
<keyword evidence="1" id="KW-0472">Membrane</keyword>
<keyword evidence="1" id="KW-1133">Transmembrane helix</keyword>
<reference evidence="2" key="1">
    <citation type="submission" date="2017-08" db="EMBL/GenBank/DDBJ databases">
        <title>Assembly of the North American Bullfrog Genome.</title>
        <authorList>
            <person name="Warren R.L."/>
            <person name="Vandervalk B.P."/>
            <person name="Kucuk E."/>
            <person name="Birol I."/>
            <person name="Helbing C."/>
            <person name="Pandoh P."/>
            <person name="Behsaz B."/>
            <person name="Mohamadi H."/>
            <person name="Chu J."/>
            <person name="Jackman S."/>
            <person name="Hammond S.A."/>
            <person name="Veldhoen N."/>
            <person name="Kirk H."/>
            <person name="Zhao Y."/>
            <person name="Coope R."/>
            <person name="Pleasance S."/>
            <person name="Moore R."/>
            <person name="Holt R."/>
        </authorList>
    </citation>
    <scope>NUCLEOTIDE SEQUENCE</scope>
    <source>
        <strain evidence="2">Bruno</strain>
        <tissue evidence="2">Liver</tissue>
    </source>
</reference>
<keyword evidence="1" id="KW-0812">Transmembrane</keyword>
<feature type="transmembrane region" description="Helical" evidence="1">
    <location>
        <begin position="27"/>
        <end position="45"/>
    </location>
</feature>